<feature type="transmembrane region" description="Helical" evidence="1">
    <location>
        <begin position="12"/>
        <end position="30"/>
    </location>
</feature>
<keyword evidence="3" id="KW-1185">Reference proteome</keyword>
<keyword evidence="1" id="KW-0472">Membrane</keyword>
<keyword evidence="1" id="KW-1133">Transmembrane helix</keyword>
<dbReference type="Pfam" id="PF24364">
    <property type="entry name" value="DUF7520"/>
    <property type="match status" value="1"/>
</dbReference>
<organism evidence="2 3">
    <name type="scientific">Haloferax massiliensis</name>
    <dbReference type="NCBI Taxonomy" id="1476858"/>
    <lineage>
        <taxon>Archaea</taxon>
        <taxon>Methanobacteriati</taxon>
        <taxon>Methanobacteriota</taxon>
        <taxon>Stenosarchaea group</taxon>
        <taxon>Halobacteria</taxon>
        <taxon>Halobacteriales</taxon>
        <taxon>Haloferacaceae</taxon>
        <taxon>Haloferax</taxon>
    </lineage>
</organism>
<evidence type="ECO:0000313" key="2">
    <source>
        <dbReference type="EMBL" id="CQR49910.1"/>
    </source>
</evidence>
<dbReference type="Proteomes" id="UP000198902">
    <property type="component" value="Unassembled WGS sequence"/>
</dbReference>
<dbReference type="AlphaFoldDB" id="A0A0D6JQR6"/>
<protein>
    <recommendedName>
        <fullName evidence="4">Cox cluster protein</fullName>
    </recommendedName>
</protein>
<accession>A0A0D6JQR6</accession>
<dbReference type="OrthoDB" id="292879at2157"/>
<dbReference type="RefSeq" id="WP_089777749.1">
    <property type="nucleotide sequence ID" value="NZ_CABLRR010000002.1"/>
</dbReference>
<name>A0A0D6JQR6_9EURY</name>
<evidence type="ECO:0000313" key="3">
    <source>
        <dbReference type="Proteomes" id="UP000198902"/>
    </source>
</evidence>
<evidence type="ECO:0000256" key="1">
    <source>
        <dbReference type="SAM" id="Phobius"/>
    </source>
</evidence>
<dbReference type="InterPro" id="IPR055942">
    <property type="entry name" value="DUF7520"/>
</dbReference>
<dbReference type="EMBL" id="CSTE01000002">
    <property type="protein sequence ID" value="CQR49910.1"/>
    <property type="molecule type" value="Genomic_DNA"/>
</dbReference>
<evidence type="ECO:0008006" key="4">
    <source>
        <dbReference type="Google" id="ProtNLM"/>
    </source>
</evidence>
<reference evidence="3" key="1">
    <citation type="submission" date="2015-03" db="EMBL/GenBank/DDBJ databases">
        <authorList>
            <person name="Urmite Genomes"/>
        </authorList>
    </citation>
    <scope>NUCLEOTIDE SEQUENCE [LARGE SCALE GENOMIC DNA]</scope>
    <source>
        <strain evidence="3">Arc-Hr</strain>
    </source>
</reference>
<feature type="transmembrane region" description="Helical" evidence="1">
    <location>
        <begin position="50"/>
        <end position="74"/>
    </location>
</feature>
<keyword evidence="1" id="KW-0812">Transmembrane</keyword>
<gene>
    <name evidence="2" type="ORF">BN996_01386</name>
</gene>
<proteinExistence type="predicted"/>
<sequence length="84" mass="8620">MNDTSGGRRILLLVGASVVVISGVLGVFIGENGGQVAAEISLFGVLPLPTSPLAFSLYGMVLSAVLLAALFALVEYASRVENAR</sequence>